<dbReference type="PROSITE" id="PS51683">
    <property type="entry name" value="SAM_OMT_II"/>
    <property type="match status" value="1"/>
</dbReference>
<dbReference type="PANTHER" id="PTHR43712">
    <property type="entry name" value="PUTATIVE (AFU_ORTHOLOGUE AFUA_4G14580)-RELATED"/>
    <property type="match status" value="1"/>
</dbReference>
<feature type="domain" description="O-methyltransferase C-terminal" evidence="4">
    <location>
        <begin position="203"/>
        <end position="339"/>
    </location>
</feature>
<proteinExistence type="predicted"/>
<evidence type="ECO:0000256" key="3">
    <source>
        <dbReference type="ARBA" id="ARBA00022691"/>
    </source>
</evidence>
<dbReference type="Pfam" id="PF00891">
    <property type="entry name" value="Methyltransf_2"/>
    <property type="match status" value="1"/>
</dbReference>
<dbReference type="AlphaFoldDB" id="A0A6A7BEZ4"/>
<evidence type="ECO:0000256" key="1">
    <source>
        <dbReference type="ARBA" id="ARBA00022603"/>
    </source>
</evidence>
<evidence type="ECO:0000313" key="6">
    <source>
        <dbReference type="Proteomes" id="UP000799423"/>
    </source>
</evidence>
<keyword evidence="1 5" id="KW-0489">Methyltransferase</keyword>
<dbReference type="InterPro" id="IPR016461">
    <property type="entry name" value="COMT-like"/>
</dbReference>
<sequence length="366" mass="40851">MSFPEARKALLRTVTLGPALGFVPVAVHFHLFDCLQAIGEPANAQDVYDYHTKRYGYNTNLYDTLFMMVALGLLDLPSENLYEANDVTKFLVEMPSSQHGIMHFTSEILLGSAFLMKQLVETGFNYPFQECQTPFQHAYKSMASNFADEHAYSIMDHTGRLDSFNTFMTGKFGRGETMPDRAKNLGYDLQGVISNSLQAELPTIIVDIGGGRGELLLELKDAFPSLEKRNLVLQEYNSEIGEVPGVTEMTWNYKEQGQEQPIRGALMYLLAFVLHNLSDLEAIKLLRKIAAAMSSQSRVIIQELTKNAVSATTHAAMIVMYGGRERTSEEWKELAAEAGLMVTFEAYPPVGECLIEMRLGSVLSEI</sequence>
<dbReference type="GO" id="GO:0032259">
    <property type="term" value="P:methylation"/>
    <property type="evidence" value="ECO:0007669"/>
    <property type="project" value="UniProtKB-KW"/>
</dbReference>
<dbReference type="OrthoDB" id="2410195at2759"/>
<organism evidence="5 6">
    <name type="scientific">Plenodomus tracheiphilus IPT5</name>
    <dbReference type="NCBI Taxonomy" id="1408161"/>
    <lineage>
        <taxon>Eukaryota</taxon>
        <taxon>Fungi</taxon>
        <taxon>Dikarya</taxon>
        <taxon>Ascomycota</taxon>
        <taxon>Pezizomycotina</taxon>
        <taxon>Dothideomycetes</taxon>
        <taxon>Pleosporomycetidae</taxon>
        <taxon>Pleosporales</taxon>
        <taxon>Pleosporineae</taxon>
        <taxon>Leptosphaeriaceae</taxon>
        <taxon>Plenodomus</taxon>
    </lineage>
</organism>
<dbReference type="EMBL" id="MU006296">
    <property type="protein sequence ID" value="KAF2853065.1"/>
    <property type="molecule type" value="Genomic_DNA"/>
</dbReference>
<dbReference type="SUPFAM" id="SSF53335">
    <property type="entry name" value="S-adenosyl-L-methionine-dependent methyltransferases"/>
    <property type="match status" value="1"/>
</dbReference>
<dbReference type="Proteomes" id="UP000799423">
    <property type="component" value="Unassembled WGS sequence"/>
</dbReference>
<evidence type="ECO:0000259" key="4">
    <source>
        <dbReference type="Pfam" id="PF00891"/>
    </source>
</evidence>
<gene>
    <name evidence="5" type="ORF">T440DRAFT_487552</name>
</gene>
<accession>A0A6A7BEZ4</accession>
<dbReference type="Gene3D" id="3.40.50.150">
    <property type="entry name" value="Vaccinia Virus protein VP39"/>
    <property type="match status" value="1"/>
</dbReference>
<reference evidence="5" key="1">
    <citation type="submission" date="2020-01" db="EMBL/GenBank/DDBJ databases">
        <authorList>
            <consortium name="DOE Joint Genome Institute"/>
            <person name="Haridas S."/>
            <person name="Albert R."/>
            <person name="Binder M."/>
            <person name="Bloem J."/>
            <person name="Labutti K."/>
            <person name="Salamov A."/>
            <person name="Andreopoulos B."/>
            <person name="Baker S.E."/>
            <person name="Barry K."/>
            <person name="Bills G."/>
            <person name="Bluhm B.H."/>
            <person name="Cannon C."/>
            <person name="Castanera R."/>
            <person name="Culley D.E."/>
            <person name="Daum C."/>
            <person name="Ezra D."/>
            <person name="Gonzalez J.B."/>
            <person name="Henrissat B."/>
            <person name="Kuo A."/>
            <person name="Liang C."/>
            <person name="Lipzen A."/>
            <person name="Lutzoni F."/>
            <person name="Magnuson J."/>
            <person name="Mondo S."/>
            <person name="Nolan M."/>
            <person name="Ohm R."/>
            <person name="Pangilinan J."/>
            <person name="Park H.-J."/>
            <person name="Ramirez L."/>
            <person name="Alfaro M."/>
            <person name="Sun H."/>
            <person name="Tritt A."/>
            <person name="Yoshinaga Y."/>
            <person name="Zwiers L.-H."/>
            <person name="Turgeon B.G."/>
            <person name="Goodwin S.B."/>
            <person name="Spatafora J.W."/>
            <person name="Crous P.W."/>
            <person name="Grigoriev I.V."/>
        </authorList>
    </citation>
    <scope>NUCLEOTIDE SEQUENCE</scope>
    <source>
        <strain evidence="5">IPT5</strain>
    </source>
</reference>
<dbReference type="PANTHER" id="PTHR43712:SF18">
    <property type="entry name" value="PUTATIVE (AFU_ORTHOLOGUE AFUA_4G14240)-RELATED"/>
    <property type="match status" value="1"/>
</dbReference>
<evidence type="ECO:0000256" key="2">
    <source>
        <dbReference type="ARBA" id="ARBA00022679"/>
    </source>
</evidence>
<dbReference type="GO" id="GO:0008171">
    <property type="term" value="F:O-methyltransferase activity"/>
    <property type="evidence" value="ECO:0007669"/>
    <property type="project" value="InterPro"/>
</dbReference>
<name>A0A6A7BEZ4_9PLEO</name>
<keyword evidence="2 5" id="KW-0808">Transferase</keyword>
<protein>
    <submittedName>
        <fullName evidence="5">O-methyltransferase</fullName>
    </submittedName>
</protein>
<dbReference type="InterPro" id="IPR001077">
    <property type="entry name" value="COMT_C"/>
</dbReference>
<evidence type="ECO:0000313" key="5">
    <source>
        <dbReference type="EMBL" id="KAF2853065.1"/>
    </source>
</evidence>
<keyword evidence="6" id="KW-1185">Reference proteome</keyword>
<keyword evidence="3" id="KW-0949">S-adenosyl-L-methionine</keyword>
<dbReference type="InterPro" id="IPR029063">
    <property type="entry name" value="SAM-dependent_MTases_sf"/>
</dbReference>